<evidence type="ECO:0000256" key="7">
    <source>
        <dbReference type="SAM" id="Phobius"/>
    </source>
</evidence>
<dbReference type="GO" id="GO:0051539">
    <property type="term" value="F:4 iron, 4 sulfur cluster binding"/>
    <property type="evidence" value="ECO:0007669"/>
    <property type="project" value="UniProtKB-KW"/>
</dbReference>
<dbReference type="InterPro" id="IPR051684">
    <property type="entry name" value="Electron_Trans/Redox"/>
</dbReference>
<dbReference type="Gene3D" id="3.30.70.20">
    <property type="match status" value="1"/>
</dbReference>
<evidence type="ECO:0000313" key="10">
    <source>
        <dbReference type="Proteomes" id="UP000532440"/>
    </source>
</evidence>
<dbReference type="PANTHER" id="PTHR30176:SF3">
    <property type="entry name" value="FERREDOXIN-TYPE PROTEIN NAPH"/>
    <property type="match status" value="1"/>
</dbReference>
<keyword evidence="7" id="KW-0812">Transmembrane</keyword>
<dbReference type="PROSITE" id="PS00198">
    <property type="entry name" value="4FE4S_FER_1"/>
    <property type="match status" value="1"/>
</dbReference>
<keyword evidence="7" id="KW-1133">Transmembrane helix</keyword>
<evidence type="ECO:0000256" key="5">
    <source>
        <dbReference type="ARBA" id="ARBA00023004"/>
    </source>
</evidence>
<dbReference type="Pfam" id="PF12801">
    <property type="entry name" value="Fer4_5"/>
    <property type="match status" value="1"/>
</dbReference>
<evidence type="ECO:0000256" key="1">
    <source>
        <dbReference type="ARBA" id="ARBA00022448"/>
    </source>
</evidence>
<dbReference type="SUPFAM" id="SSF54862">
    <property type="entry name" value="4Fe-4S ferredoxins"/>
    <property type="match status" value="1"/>
</dbReference>
<keyword evidence="6" id="KW-0411">Iron-sulfur</keyword>
<feature type="transmembrane region" description="Helical" evidence="7">
    <location>
        <begin position="171"/>
        <end position="188"/>
    </location>
</feature>
<dbReference type="Proteomes" id="UP000532440">
    <property type="component" value="Unassembled WGS sequence"/>
</dbReference>
<feature type="transmembrane region" description="Helical" evidence="7">
    <location>
        <begin position="315"/>
        <end position="335"/>
    </location>
</feature>
<dbReference type="AlphaFoldDB" id="A0A7W8HJM3"/>
<gene>
    <name evidence="9" type="ORF">HNQ70_003315</name>
</gene>
<name>A0A7W8HJM3_9BURK</name>
<keyword evidence="7" id="KW-0472">Membrane</keyword>
<dbReference type="Gene3D" id="2.60.40.10">
    <property type="entry name" value="Immunoglobulins"/>
    <property type="match status" value="1"/>
</dbReference>
<dbReference type="PANTHER" id="PTHR30176">
    <property type="entry name" value="FERREDOXIN-TYPE PROTEIN NAPH"/>
    <property type="match status" value="1"/>
</dbReference>
<dbReference type="EMBL" id="JACHGB010000006">
    <property type="protein sequence ID" value="MBB5273287.1"/>
    <property type="molecule type" value="Genomic_DNA"/>
</dbReference>
<feature type="domain" description="4Fe-4S ferredoxin-type" evidence="8">
    <location>
        <begin position="231"/>
        <end position="260"/>
    </location>
</feature>
<keyword evidence="2" id="KW-0004">4Fe-4S</keyword>
<evidence type="ECO:0000256" key="3">
    <source>
        <dbReference type="ARBA" id="ARBA00022723"/>
    </source>
</evidence>
<evidence type="ECO:0000256" key="6">
    <source>
        <dbReference type="ARBA" id="ARBA00023014"/>
    </source>
</evidence>
<dbReference type="NCBIfam" id="TIGR02745">
    <property type="entry name" value="ccoG_rdxA_fixG"/>
    <property type="match status" value="1"/>
</dbReference>
<dbReference type="Pfam" id="PF13746">
    <property type="entry name" value="Fer4_18"/>
    <property type="match status" value="1"/>
</dbReference>
<feature type="transmembrane region" description="Helical" evidence="7">
    <location>
        <begin position="60"/>
        <end position="81"/>
    </location>
</feature>
<dbReference type="InterPro" id="IPR017900">
    <property type="entry name" value="4Fe4S_Fe_S_CS"/>
</dbReference>
<keyword evidence="4" id="KW-0249">Electron transport</keyword>
<dbReference type="PROSITE" id="PS51379">
    <property type="entry name" value="4FE4S_FER_2"/>
    <property type="match status" value="1"/>
</dbReference>
<evidence type="ECO:0000259" key="8">
    <source>
        <dbReference type="PROSITE" id="PS51379"/>
    </source>
</evidence>
<dbReference type="GO" id="GO:0005886">
    <property type="term" value="C:plasma membrane"/>
    <property type="evidence" value="ECO:0007669"/>
    <property type="project" value="TreeGrafter"/>
</dbReference>
<dbReference type="InterPro" id="IPR032879">
    <property type="entry name" value="FixG_C"/>
</dbReference>
<keyword evidence="3" id="KW-0479">Metal-binding</keyword>
<keyword evidence="1" id="KW-0813">Transport</keyword>
<dbReference type="InterPro" id="IPR014116">
    <property type="entry name" value="Cyt_c_oxidase_cbb3_FixG"/>
</dbReference>
<feature type="transmembrane region" description="Helical" evidence="7">
    <location>
        <begin position="134"/>
        <end position="151"/>
    </location>
</feature>
<protein>
    <submittedName>
        <fullName evidence="9">Cytochrome c oxidase accessory protein FixG</fullName>
    </submittedName>
</protein>
<sequence length="447" mass="49754">MYPRAVTGVFARWRVALIWITQAVFYGLPWLQWDGRQAMLFDLEARRFFMFGTVLHPQDFIYLTGLLVIAAMALFLFTAVAGRVWCGYACPQTVYTEIFLWIEKRVEGDRARRMKLDRAAMSPRKAGLKLAKHAAWLAVALWTGLSFVGYFSGIRGLPAEVLALQTGPWESFWMIFYAGILYANAGFLREQVCTYMCPYARFQSALIDGDTMVVTYDSERGDPRGSRPRKADPKLMGLGDCIDCGLCVEVCPTGIDIRKGLQNECIGCAACVDACDDIMGRVGYPKGLIRYDSGNGLRRDQGRVAMLRGMLRPRVLAYAALLVAATLSVFTHMALRSPLRLDVIRDRGVLAREVEDGMIENVYRVRLSNHTDRAHRFTVAVGGLPSAVVATEAMVDVEADSERQIPVRVRVPHGVGKPGSNAIEFSVEARGEPSLAIAERSTFFVPR</sequence>
<accession>A0A7W8HJM3</accession>
<evidence type="ECO:0000256" key="2">
    <source>
        <dbReference type="ARBA" id="ARBA00022485"/>
    </source>
</evidence>
<evidence type="ECO:0000313" key="9">
    <source>
        <dbReference type="EMBL" id="MBB5273287.1"/>
    </source>
</evidence>
<dbReference type="InterPro" id="IPR013783">
    <property type="entry name" value="Ig-like_fold"/>
</dbReference>
<feature type="transmembrane region" description="Helical" evidence="7">
    <location>
        <begin position="12"/>
        <end position="31"/>
    </location>
</feature>
<keyword evidence="10" id="KW-1185">Reference proteome</keyword>
<reference evidence="9 10" key="1">
    <citation type="submission" date="2020-08" db="EMBL/GenBank/DDBJ databases">
        <title>Genomic Encyclopedia of Type Strains, Phase IV (KMG-IV): sequencing the most valuable type-strain genomes for metagenomic binning, comparative biology and taxonomic classification.</title>
        <authorList>
            <person name="Goeker M."/>
        </authorList>
    </citation>
    <scope>NUCLEOTIDE SEQUENCE [LARGE SCALE GENOMIC DNA]</scope>
    <source>
        <strain evidence="9 10">DSM 29781</strain>
    </source>
</reference>
<proteinExistence type="predicted"/>
<keyword evidence="5" id="KW-0408">Iron</keyword>
<comment type="caution">
    <text evidence="9">The sequence shown here is derived from an EMBL/GenBank/DDBJ whole genome shotgun (WGS) entry which is preliminary data.</text>
</comment>
<dbReference type="Pfam" id="PF11614">
    <property type="entry name" value="FixG_C"/>
    <property type="match status" value="1"/>
</dbReference>
<organism evidence="9 10">
    <name type="scientific">Quisquiliibacterium transsilvanicum</name>
    <dbReference type="NCBI Taxonomy" id="1549638"/>
    <lineage>
        <taxon>Bacteria</taxon>
        <taxon>Pseudomonadati</taxon>
        <taxon>Pseudomonadota</taxon>
        <taxon>Betaproteobacteria</taxon>
        <taxon>Burkholderiales</taxon>
        <taxon>Burkholderiaceae</taxon>
        <taxon>Quisquiliibacterium</taxon>
    </lineage>
</organism>
<dbReference type="GO" id="GO:0046872">
    <property type="term" value="F:metal ion binding"/>
    <property type="evidence" value="ECO:0007669"/>
    <property type="project" value="UniProtKB-KW"/>
</dbReference>
<evidence type="ECO:0000256" key="4">
    <source>
        <dbReference type="ARBA" id="ARBA00022982"/>
    </source>
</evidence>
<dbReference type="InterPro" id="IPR017896">
    <property type="entry name" value="4Fe4S_Fe-S-bd"/>
</dbReference>